<feature type="domain" description="ABC transporter" evidence="6">
    <location>
        <begin position="66"/>
        <end position="302"/>
    </location>
</feature>
<dbReference type="InterPro" id="IPR003593">
    <property type="entry name" value="AAA+_ATPase"/>
</dbReference>
<dbReference type="PANTHER" id="PTHR42794">
    <property type="entry name" value="HEMIN IMPORT ATP-BINDING PROTEIN HMUV"/>
    <property type="match status" value="1"/>
</dbReference>
<proteinExistence type="predicted"/>
<evidence type="ECO:0000256" key="3">
    <source>
        <dbReference type="ARBA" id="ARBA00022840"/>
    </source>
</evidence>
<keyword evidence="3 7" id="KW-0067">ATP-binding</keyword>
<dbReference type="GO" id="GO:0005524">
    <property type="term" value="F:ATP binding"/>
    <property type="evidence" value="ECO:0007669"/>
    <property type="project" value="UniProtKB-KW"/>
</dbReference>
<organism evidence="7 8">
    <name type="scientific">Eiseniibacteriota bacterium</name>
    <dbReference type="NCBI Taxonomy" id="2212470"/>
    <lineage>
        <taxon>Bacteria</taxon>
        <taxon>Candidatus Eiseniibacteriota</taxon>
    </lineage>
</organism>
<dbReference type="PROSITE" id="PS50893">
    <property type="entry name" value="ABC_TRANSPORTER_2"/>
    <property type="match status" value="1"/>
</dbReference>
<feature type="compositionally biased region" description="Low complexity" evidence="5">
    <location>
        <begin position="48"/>
        <end position="58"/>
    </location>
</feature>
<feature type="compositionally biased region" description="Pro residues" evidence="5">
    <location>
        <begin position="31"/>
        <end position="47"/>
    </location>
</feature>
<dbReference type="Gene3D" id="3.40.50.300">
    <property type="entry name" value="P-loop containing nucleotide triphosphate hydrolases"/>
    <property type="match status" value="1"/>
</dbReference>
<protein>
    <submittedName>
        <fullName evidence="7">ABC transporter ATP-binding protein</fullName>
    </submittedName>
</protein>
<comment type="caution">
    <text evidence="7">The sequence shown here is derived from an EMBL/GenBank/DDBJ whole genome shotgun (WGS) entry which is preliminary data.</text>
</comment>
<feature type="compositionally biased region" description="Low complexity" evidence="5">
    <location>
        <begin position="9"/>
        <end position="30"/>
    </location>
</feature>
<evidence type="ECO:0000256" key="2">
    <source>
        <dbReference type="ARBA" id="ARBA00022741"/>
    </source>
</evidence>
<evidence type="ECO:0000256" key="5">
    <source>
        <dbReference type="SAM" id="MobiDB-lite"/>
    </source>
</evidence>
<keyword evidence="2" id="KW-0547">Nucleotide-binding</keyword>
<dbReference type="CDD" id="cd03214">
    <property type="entry name" value="ABC_Iron-Siderophores_B12_Hemin"/>
    <property type="match status" value="1"/>
</dbReference>
<dbReference type="PROSITE" id="PS00211">
    <property type="entry name" value="ABC_TRANSPORTER_1"/>
    <property type="match status" value="1"/>
</dbReference>
<evidence type="ECO:0000313" key="7">
    <source>
        <dbReference type="EMBL" id="MBM3318486.1"/>
    </source>
</evidence>
<keyword evidence="4" id="KW-1278">Translocase</keyword>
<name>A0A937XA52_UNCEI</name>
<feature type="region of interest" description="Disordered" evidence="5">
    <location>
        <begin position="1"/>
        <end position="58"/>
    </location>
</feature>
<evidence type="ECO:0000256" key="4">
    <source>
        <dbReference type="ARBA" id="ARBA00022967"/>
    </source>
</evidence>
<dbReference type="AlphaFoldDB" id="A0A937XA52"/>
<reference evidence="7" key="1">
    <citation type="submission" date="2019-03" db="EMBL/GenBank/DDBJ databases">
        <title>Lake Tanganyika Metagenome-Assembled Genomes (MAGs).</title>
        <authorList>
            <person name="Tran P."/>
        </authorList>
    </citation>
    <scope>NUCLEOTIDE SEQUENCE</scope>
    <source>
        <strain evidence="7">M_DeepCast_400m_m2_100</strain>
    </source>
</reference>
<dbReference type="InterPro" id="IPR027417">
    <property type="entry name" value="P-loop_NTPase"/>
</dbReference>
<dbReference type="InterPro" id="IPR003439">
    <property type="entry name" value="ABC_transporter-like_ATP-bd"/>
</dbReference>
<dbReference type="FunFam" id="3.40.50.300:FF:000134">
    <property type="entry name" value="Iron-enterobactin ABC transporter ATP-binding protein"/>
    <property type="match status" value="1"/>
</dbReference>
<keyword evidence="1" id="KW-0813">Transport</keyword>
<evidence type="ECO:0000313" key="8">
    <source>
        <dbReference type="Proteomes" id="UP000748308"/>
    </source>
</evidence>
<dbReference type="SUPFAM" id="SSF52540">
    <property type="entry name" value="P-loop containing nucleoside triphosphate hydrolases"/>
    <property type="match status" value="1"/>
</dbReference>
<dbReference type="SMART" id="SM00382">
    <property type="entry name" value="AAA"/>
    <property type="match status" value="1"/>
</dbReference>
<sequence length="319" mass="33591">MTRDMDIRAPSPASGTSPAAAADPDGATASPPAPGASPPPSSPPFSPAAPARPATPSAAASGLPLLAARGLCAAYGDRVVLRDIHLRIDPGTLTALIGPNGSGKSTLLHALCGILPGASGEVILDGRPLRAHARREIARRVALVEQAGETVPGISVEEAVALGRYPWMGPLAPPSAEDRAQVEAAMQAMDVHPLRFRRLETLSGGERQRVLLARALAQSTPILLLDEPAANLDLRYQQEIFERLRRLVRSRGVAVLVAEHQINLVAAACDRILVLHEGRLAAEGPPGEIVTESLLCGIFGARMRVERDAQGRPQCLWAF</sequence>
<dbReference type="EMBL" id="VGIY01000374">
    <property type="protein sequence ID" value="MBM3318486.1"/>
    <property type="molecule type" value="Genomic_DNA"/>
</dbReference>
<evidence type="ECO:0000259" key="6">
    <source>
        <dbReference type="PROSITE" id="PS50893"/>
    </source>
</evidence>
<dbReference type="GO" id="GO:0016887">
    <property type="term" value="F:ATP hydrolysis activity"/>
    <property type="evidence" value="ECO:0007669"/>
    <property type="project" value="InterPro"/>
</dbReference>
<gene>
    <name evidence="7" type="ORF">FJY75_11605</name>
</gene>
<evidence type="ECO:0000256" key="1">
    <source>
        <dbReference type="ARBA" id="ARBA00022448"/>
    </source>
</evidence>
<dbReference type="Proteomes" id="UP000748308">
    <property type="component" value="Unassembled WGS sequence"/>
</dbReference>
<dbReference type="PANTHER" id="PTHR42794:SF1">
    <property type="entry name" value="HEMIN IMPORT ATP-BINDING PROTEIN HMUV"/>
    <property type="match status" value="1"/>
</dbReference>
<accession>A0A937XA52</accession>
<dbReference type="Pfam" id="PF00005">
    <property type="entry name" value="ABC_tran"/>
    <property type="match status" value="1"/>
</dbReference>
<dbReference type="InterPro" id="IPR017871">
    <property type="entry name" value="ABC_transporter-like_CS"/>
</dbReference>